<protein>
    <submittedName>
        <fullName evidence="8">RNA polymerase, sigma-24 subunit, ECF subfamily</fullName>
    </submittedName>
</protein>
<dbReference type="eggNOG" id="COG1595">
    <property type="taxonomic scope" value="Bacteria"/>
</dbReference>
<dbReference type="OrthoDB" id="9795666at2"/>
<sequence length="170" mass="20586">MKTEFQQLYEKYYSRVYYFLLKQVYNRKDLAEELTQETFYQAFLSLHRYRGDCDIVTWLFQIGKNTCFRYFKKHPIYADYDSEVLGKENLIANVKSMEQEYEDKVNAEAVISCIKQMKENYREVMLLRLQENLSFREIGEKLHISENSAKVLYFRGKEMVKKELEGEYYG</sequence>
<dbReference type="PANTHER" id="PTHR43133">
    <property type="entry name" value="RNA POLYMERASE ECF-TYPE SIGMA FACTO"/>
    <property type="match status" value="1"/>
</dbReference>
<evidence type="ECO:0000313" key="9">
    <source>
        <dbReference type="Proteomes" id="UP000000370"/>
    </source>
</evidence>
<dbReference type="InterPro" id="IPR013325">
    <property type="entry name" value="RNA_pol_sigma_r2"/>
</dbReference>
<keyword evidence="4" id="KW-0238">DNA-binding</keyword>
<keyword evidence="9" id="KW-1185">Reference proteome</keyword>
<dbReference type="SUPFAM" id="SSF88659">
    <property type="entry name" value="Sigma3 and sigma4 domains of RNA polymerase sigma factors"/>
    <property type="match status" value="1"/>
</dbReference>
<dbReference type="PANTHER" id="PTHR43133:SF8">
    <property type="entry name" value="RNA POLYMERASE SIGMA FACTOR HI_1459-RELATED"/>
    <property type="match status" value="1"/>
</dbReference>
<evidence type="ECO:0000259" key="6">
    <source>
        <dbReference type="Pfam" id="PF04542"/>
    </source>
</evidence>
<dbReference type="NCBIfam" id="TIGR02937">
    <property type="entry name" value="sigma70-ECF"/>
    <property type="match status" value="1"/>
</dbReference>
<evidence type="ECO:0000256" key="3">
    <source>
        <dbReference type="ARBA" id="ARBA00023082"/>
    </source>
</evidence>
<dbReference type="CDD" id="cd06171">
    <property type="entry name" value="Sigma70_r4"/>
    <property type="match status" value="1"/>
</dbReference>
<dbReference type="GO" id="GO:0016987">
    <property type="term" value="F:sigma factor activity"/>
    <property type="evidence" value="ECO:0007669"/>
    <property type="project" value="UniProtKB-KW"/>
</dbReference>
<proteinExistence type="inferred from homology"/>
<gene>
    <name evidence="8" type="ordered locus">Cphy_1094</name>
</gene>
<evidence type="ECO:0000313" key="8">
    <source>
        <dbReference type="EMBL" id="ABX41472.1"/>
    </source>
</evidence>
<dbReference type="InterPro" id="IPR013324">
    <property type="entry name" value="RNA_pol_sigma_r3/r4-like"/>
</dbReference>
<dbReference type="EMBL" id="CP000885">
    <property type="protein sequence ID" value="ABX41472.1"/>
    <property type="molecule type" value="Genomic_DNA"/>
</dbReference>
<dbReference type="Gene3D" id="1.10.1740.10">
    <property type="match status" value="1"/>
</dbReference>
<dbReference type="InterPro" id="IPR036388">
    <property type="entry name" value="WH-like_DNA-bd_sf"/>
</dbReference>
<evidence type="ECO:0000256" key="1">
    <source>
        <dbReference type="ARBA" id="ARBA00010641"/>
    </source>
</evidence>
<dbReference type="Pfam" id="PF04542">
    <property type="entry name" value="Sigma70_r2"/>
    <property type="match status" value="1"/>
</dbReference>
<dbReference type="GO" id="GO:0003677">
    <property type="term" value="F:DNA binding"/>
    <property type="evidence" value="ECO:0007669"/>
    <property type="project" value="UniProtKB-KW"/>
</dbReference>
<feature type="domain" description="RNA polymerase sigma-70 region 2" evidence="6">
    <location>
        <begin position="8"/>
        <end position="74"/>
    </location>
</feature>
<evidence type="ECO:0000256" key="4">
    <source>
        <dbReference type="ARBA" id="ARBA00023125"/>
    </source>
</evidence>
<comment type="similarity">
    <text evidence="1">Belongs to the sigma-70 factor family. ECF subfamily.</text>
</comment>
<keyword evidence="5" id="KW-0804">Transcription</keyword>
<dbReference type="InterPro" id="IPR013249">
    <property type="entry name" value="RNA_pol_sigma70_r4_t2"/>
</dbReference>
<feature type="domain" description="RNA polymerase sigma factor 70 region 4 type 2" evidence="7">
    <location>
        <begin position="108"/>
        <end position="158"/>
    </location>
</feature>
<dbReference type="KEGG" id="cpy:Cphy_1094"/>
<evidence type="ECO:0000259" key="7">
    <source>
        <dbReference type="Pfam" id="PF08281"/>
    </source>
</evidence>
<dbReference type="GO" id="GO:0006352">
    <property type="term" value="P:DNA-templated transcription initiation"/>
    <property type="evidence" value="ECO:0007669"/>
    <property type="project" value="InterPro"/>
</dbReference>
<dbReference type="RefSeq" id="WP_012199118.1">
    <property type="nucleotide sequence ID" value="NC_010001.1"/>
</dbReference>
<dbReference type="AlphaFoldDB" id="A9KMM7"/>
<dbReference type="Proteomes" id="UP000000370">
    <property type="component" value="Chromosome"/>
</dbReference>
<reference evidence="9" key="1">
    <citation type="submission" date="2007-11" db="EMBL/GenBank/DDBJ databases">
        <title>Complete genome sequence of Clostridium phytofermentans ISDg.</title>
        <authorList>
            <person name="Leschine S.B."/>
            <person name="Warnick T.A."/>
            <person name="Blanchard J.L."/>
            <person name="Schnell D.J."/>
            <person name="Petit E.L."/>
            <person name="LaTouf W.G."/>
            <person name="Copeland A."/>
            <person name="Lucas S."/>
            <person name="Lapidus A."/>
            <person name="Barry K."/>
            <person name="Glavina del Rio T."/>
            <person name="Dalin E."/>
            <person name="Tice H."/>
            <person name="Pitluck S."/>
            <person name="Kiss H."/>
            <person name="Brettin T."/>
            <person name="Bruce D."/>
            <person name="Detter J.C."/>
            <person name="Han C."/>
            <person name="Kuske C."/>
            <person name="Schmutz J."/>
            <person name="Larimer F."/>
            <person name="Land M."/>
            <person name="Hauser L."/>
            <person name="Kyrpides N."/>
            <person name="Kim E.A."/>
            <person name="Richardson P."/>
        </authorList>
    </citation>
    <scope>NUCLEOTIDE SEQUENCE [LARGE SCALE GENOMIC DNA]</scope>
    <source>
        <strain evidence="9">ATCC 700394 / DSM 18823 / ISDg</strain>
    </source>
</reference>
<evidence type="ECO:0000256" key="5">
    <source>
        <dbReference type="ARBA" id="ARBA00023163"/>
    </source>
</evidence>
<dbReference type="Pfam" id="PF08281">
    <property type="entry name" value="Sigma70_r4_2"/>
    <property type="match status" value="1"/>
</dbReference>
<organism evidence="8 9">
    <name type="scientific">Lachnoclostridium phytofermentans (strain ATCC 700394 / DSM 18823 / ISDg)</name>
    <name type="common">Clostridium phytofermentans</name>
    <dbReference type="NCBI Taxonomy" id="357809"/>
    <lineage>
        <taxon>Bacteria</taxon>
        <taxon>Bacillati</taxon>
        <taxon>Bacillota</taxon>
        <taxon>Clostridia</taxon>
        <taxon>Lachnospirales</taxon>
        <taxon>Lachnospiraceae</taxon>
    </lineage>
</organism>
<evidence type="ECO:0000256" key="2">
    <source>
        <dbReference type="ARBA" id="ARBA00023015"/>
    </source>
</evidence>
<dbReference type="SUPFAM" id="SSF88946">
    <property type="entry name" value="Sigma2 domain of RNA polymerase sigma factors"/>
    <property type="match status" value="1"/>
</dbReference>
<accession>A9KMM7</accession>
<dbReference type="Gene3D" id="1.10.10.10">
    <property type="entry name" value="Winged helix-like DNA-binding domain superfamily/Winged helix DNA-binding domain"/>
    <property type="match status" value="1"/>
</dbReference>
<dbReference type="STRING" id="357809.Cphy_1094"/>
<keyword evidence="3" id="KW-0731">Sigma factor</keyword>
<dbReference type="HOGENOM" id="CLU_047691_3_0_9"/>
<name>A9KMM7_LACP7</name>
<dbReference type="InterPro" id="IPR014284">
    <property type="entry name" value="RNA_pol_sigma-70_dom"/>
</dbReference>
<dbReference type="InterPro" id="IPR007627">
    <property type="entry name" value="RNA_pol_sigma70_r2"/>
</dbReference>
<keyword evidence="2" id="KW-0805">Transcription regulation</keyword>
<dbReference type="InterPro" id="IPR039425">
    <property type="entry name" value="RNA_pol_sigma-70-like"/>
</dbReference>